<sequence>MRAIESYLIANGIVKTYEDLNLNRVKYFGIVVDSDEACETSKVIELLEWLSHIGVKKGVLKMSKEVFLEKFDSMVLRERISWLEDTNQDLCRKLHEYRNRGVTIDQQSGSREDIIPKTRGNYFHEECCF</sequence>
<evidence type="ECO:0000256" key="3">
    <source>
        <dbReference type="ARBA" id="ARBA00005432"/>
    </source>
</evidence>
<evidence type="ECO:0000256" key="7">
    <source>
        <dbReference type="ARBA" id="ARBA00047353"/>
    </source>
</evidence>
<dbReference type="GO" id="GO:0005789">
    <property type="term" value="C:endoplasmic reticulum membrane"/>
    <property type="evidence" value="ECO:0007669"/>
    <property type="project" value="TreeGrafter"/>
</dbReference>
<dbReference type="EMBL" id="OX465085">
    <property type="protein sequence ID" value="CAI9304445.1"/>
    <property type="molecule type" value="Genomic_DNA"/>
</dbReference>
<evidence type="ECO:0000256" key="4">
    <source>
        <dbReference type="ARBA" id="ARBA00012596"/>
    </source>
</evidence>
<reference evidence="8" key="1">
    <citation type="submission" date="2023-04" db="EMBL/GenBank/DDBJ databases">
        <authorList>
            <person name="Vijverberg K."/>
            <person name="Xiong W."/>
            <person name="Schranz E."/>
        </authorList>
    </citation>
    <scope>NUCLEOTIDE SEQUENCE</scope>
</reference>
<evidence type="ECO:0000256" key="6">
    <source>
        <dbReference type="ARBA" id="ARBA00022842"/>
    </source>
</evidence>
<dbReference type="PANTHER" id="PTHR21528">
    <property type="entry name" value="DEHYDRODOLICHYL DIPHOSPHATE SYNTHASE COMPLEX SUBUNIT NUS1"/>
    <property type="match status" value="1"/>
</dbReference>
<dbReference type="GO" id="GO:0045547">
    <property type="term" value="F:ditrans,polycis-polyprenyl diphosphate synthase [(2E,6E)-farnesyl diphosphate specific] activity"/>
    <property type="evidence" value="ECO:0007669"/>
    <property type="project" value="UniProtKB-EC"/>
</dbReference>
<keyword evidence="6" id="KW-0460">Magnesium</keyword>
<evidence type="ECO:0000256" key="5">
    <source>
        <dbReference type="ARBA" id="ARBA00022679"/>
    </source>
</evidence>
<dbReference type="InterPro" id="IPR038887">
    <property type="entry name" value="Nus1/NgBR"/>
</dbReference>
<dbReference type="EC" id="2.5.1.87" evidence="4"/>
<keyword evidence="9" id="KW-1185">Reference proteome</keyword>
<comment type="cofactor">
    <cofactor evidence="1">
        <name>Mg(2+)</name>
        <dbReference type="ChEBI" id="CHEBI:18420"/>
    </cofactor>
</comment>
<gene>
    <name evidence="8" type="ORF">LSALG_LOCUS42819</name>
</gene>
<dbReference type="PANTHER" id="PTHR21528:SF0">
    <property type="entry name" value="DEHYDRODOLICHYL DIPHOSPHATE SYNTHASE COMPLEX SUBUNIT NUS1"/>
    <property type="match status" value="1"/>
</dbReference>
<accession>A0AA36A4N2</accession>
<dbReference type="AlphaFoldDB" id="A0AA36A4N2"/>
<dbReference type="Proteomes" id="UP001177003">
    <property type="component" value="Chromosome 9"/>
</dbReference>
<dbReference type="GO" id="GO:1904423">
    <property type="term" value="C:dehydrodolichyl diphosphate synthase complex"/>
    <property type="evidence" value="ECO:0007669"/>
    <property type="project" value="InterPro"/>
</dbReference>
<name>A0AA36A4N2_LACSI</name>
<organism evidence="8 9">
    <name type="scientific">Lactuca saligna</name>
    <name type="common">Willowleaf lettuce</name>
    <dbReference type="NCBI Taxonomy" id="75948"/>
    <lineage>
        <taxon>Eukaryota</taxon>
        <taxon>Viridiplantae</taxon>
        <taxon>Streptophyta</taxon>
        <taxon>Embryophyta</taxon>
        <taxon>Tracheophyta</taxon>
        <taxon>Spermatophyta</taxon>
        <taxon>Magnoliopsida</taxon>
        <taxon>eudicotyledons</taxon>
        <taxon>Gunneridae</taxon>
        <taxon>Pentapetalae</taxon>
        <taxon>asterids</taxon>
        <taxon>campanulids</taxon>
        <taxon>Asterales</taxon>
        <taxon>Asteraceae</taxon>
        <taxon>Cichorioideae</taxon>
        <taxon>Cichorieae</taxon>
        <taxon>Lactucinae</taxon>
        <taxon>Lactuca</taxon>
    </lineage>
</organism>
<evidence type="ECO:0000256" key="1">
    <source>
        <dbReference type="ARBA" id="ARBA00001946"/>
    </source>
</evidence>
<protein>
    <recommendedName>
        <fullName evidence="4">ditrans,polycis-polyprenyl diphosphate synthase [(2E,6E)-farnesyldiphosphate specific]</fullName>
        <ecNumber evidence="4">2.5.1.87</ecNumber>
    </recommendedName>
</protein>
<evidence type="ECO:0000313" key="9">
    <source>
        <dbReference type="Proteomes" id="UP001177003"/>
    </source>
</evidence>
<comment type="catalytic activity">
    <reaction evidence="7">
        <text>n isopentenyl diphosphate + (2E,6E)-farnesyl diphosphate = a di-trans,poly-cis-polyprenyl diphosphate + n diphosphate</text>
        <dbReference type="Rhea" id="RHEA:53008"/>
        <dbReference type="Rhea" id="RHEA-COMP:19494"/>
        <dbReference type="ChEBI" id="CHEBI:33019"/>
        <dbReference type="ChEBI" id="CHEBI:128769"/>
        <dbReference type="ChEBI" id="CHEBI:136960"/>
        <dbReference type="ChEBI" id="CHEBI:175763"/>
        <dbReference type="EC" id="2.5.1.87"/>
    </reaction>
</comment>
<evidence type="ECO:0000313" key="8">
    <source>
        <dbReference type="EMBL" id="CAI9304445.1"/>
    </source>
</evidence>
<proteinExistence type="inferred from homology"/>
<comment type="similarity">
    <text evidence="3">Belongs to the UPP synthase family.</text>
</comment>
<comment type="pathway">
    <text evidence="2">Protein modification; protein glycosylation.</text>
</comment>
<evidence type="ECO:0000256" key="2">
    <source>
        <dbReference type="ARBA" id="ARBA00004922"/>
    </source>
</evidence>
<keyword evidence="5" id="KW-0808">Transferase</keyword>